<dbReference type="AlphaFoldDB" id="A0AA40CI13"/>
<name>A0AA40CI13_9PEZI</name>
<evidence type="ECO:0000256" key="1">
    <source>
        <dbReference type="SAM" id="MobiDB-lite"/>
    </source>
</evidence>
<proteinExistence type="predicted"/>
<comment type="caution">
    <text evidence="2">The sequence shown here is derived from an EMBL/GenBank/DDBJ whole genome shotgun (WGS) entry which is preliminary data.</text>
</comment>
<feature type="region of interest" description="Disordered" evidence="1">
    <location>
        <begin position="26"/>
        <end position="51"/>
    </location>
</feature>
<keyword evidence="3" id="KW-1185">Reference proteome</keyword>
<protein>
    <submittedName>
        <fullName evidence="2">Uncharacterized protein</fullName>
    </submittedName>
</protein>
<accession>A0AA40CI13</accession>
<feature type="compositionally biased region" description="Polar residues" evidence="1">
    <location>
        <begin position="30"/>
        <end position="48"/>
    </location>
</feature>
<dbReference type="Proteomes" id="UP001175001">
    <property type="component" value="Unassembled WGS sequence"/>
</dbReference>
<evidence type="ECO:0000313" key="2">
    <source>
        <dbReference type="EMBL" id="KAK0638288.1"/>
    </source>
</evidence>
<organism evidence="2 3">
    <name type="scientific">Lasiodiplodia hormozganensis</name>
    <dbReference type="NCBI Taxonomy" id="869390"/>
    <lineage>
        <taxon>Eukaryota</taxon>
        <taxon>Fungi</taxon>
        <taxon>Dikarya</taxon>
        <taxon>Ascomycota</taxon>
        <taxon>Pezizomycotina</taxon>
        <taxon>Dothideomycetes</taxon>
        <taxon>Dothideomycetes incertae sedis</taxon>
        <taxon>Botryosphaeriales</taxon>
        <taxon>Botryosphaeriaceae</taxon>
        <taxon>Lasiodiplodia</taxon>
    </lineage>
</organism>
<sequence>MSDNQVATAAEYSDQDTVIHMETIYHHKSSGATQTQEQTDSVATQPTDSGGAQAYAANAQANSEGAQANAAGAQAK</sequence>
<evidence type="ECO:0000313" key="3">
    <source>
        <dbReference type="Proteomes" id="UP001175001"/>
    </source>
</evidence>
<gene>
    <name evidence="2" type="ORF">DIS24_g9967</name>
</gene>
<dbReference type="EMBL" id="JAUJDW010000097">
    <property type="protein sequence ID" value="KAK0638288.1"/>
    <property type="molecule type" value="Genomic_DNA"/>
</dbReference>
<reference evidence="2" key="1">
    <citation type="submission" date="2023-06" db="EMBL/GenBank/DDBJ databases">
        <title>Multi-omics analyses reveal the molecular pathogenesis toolkit of Lasiodiplodia hormozganensis, a cross-kingdom pathogen.</title>
        <authorList>
            <person name="Felix C."/>
            <person name="Meneses R."/>
            <person name="Goncalves M.F.M."/>
            <person name="Tilleman L."/>
            <person name="Duarte A.S."/>
            <person name="Jorrin-Novo J.V."/>
            <person name="Van De Peer Y."/>
            <person name="Deforce D."/>
            <person name="Van Nieuwerburgh F."/>
            <person name="Esteves A.C."/>
            <person name="Alves A."/>
        </authorList>
    </citation>
    <scope>NUCLEOTIDE SEQUENCE</scope>
    <source>
        <strain evidence="2">CBS 339.90</strain>
    </source>
</reference>